<dbReference type="Pfam" id="PF12776">
    <property type="entry name" value="Myb_DNA-bind_3"/>
    <property type="match status" value="1"/>
</dbReference>
<feature type="non-terminal residue" evidence="2">
    <location>
        <position position="122"/>
    </location>
</feature>
<gene>
    <name evidence="2" type="ORF">Gotri_026800</name>
</gene>
<dbReference type="PANTHER" id="PTHR46250">
    <property type="entry name" value="MYB/SANT-LIKE DNA-BINDING DOMAIN PROTEIN-RELATED"/>
    <property type="match status" value="1"/>
</dbReference>
<dbReference type="AlphaFoldDB" id="A0A7J9FK14"/>
<dbReference type="InterPro" id="IPR024752">
    <property type="entry name" value="Myb/SANT-like_dom"/>
</dbReference>
<proteinExistence type="predicted"/>
<protein>
    <recommendedName>
        <fullName evidence="1">Myb/SANT-like domain-containing protein</fullName>
    </recommendedName>
</protein>
<reference evidence="2 3" key="1">
    <citation type="journal article" date="2019" name="Genome Biol. Evol.">
        <title>Insights into the evolution of the New World diploid cottons (Gossypium, subgenus Houzingenia) based on genome sequencing.</title>
        <authorList>
            <person name="Grover C.E."/>
            <person name="Arick M.A. 2nd"/>
            <person name="Thrash A."/>
            <person name="Conover J.L."/>
            <person name="Sanders W.S."/>
            <person name="Peterson D.G."/>
            <person name="Frelichowski J.E."/>
            <person name="Scheffler J.A."/>
            <person name="Scheffler B.E."/>
            <person name="Wendel J.F."/>
        </authorList>
    </citation>
    <scope>NUCLEOTIDE SEQUENCE [LARGE SCALE GENOMIC DNA]</scope>
    <source>
        <strain evidence="2">8</strain>
        <tissue evidence="2">Leaf</tissue>
    </source>
</reference>
<dbReference type="PANTHER" id="PTHR46250:SF17">
    <property type="entry name" value="MYB_SANT-LIKE DOMAIN-CONTAINING PROTEIN"/>
    <property type="match status" value="1"/>
</dbReference>
<feature type="domain" description="Myb/SANT-like" evidence="1">
    <location>
        <begin position="2"/>
        <end position="62"/>
    </location>
</feature>
<accession>A0A7J9FK14</accession>
<keyword evidence="3" id="KW-1185">Reference proteome</keyword>
<evidence type="ECO:0000313" key="2">
    <source>
        <dbReference type="EMBL" id="MBA0785531.1"/>
    </source>
</evidence>
<organism evidence="2 3">
    <name type="scientific">Gossypium trilobum</name>
    <dbReference type="NCBI Taxonomy" id="34281"/>
    <lineage>
        <taxon>Eukaryota</taxon>
        <taxon>Viridiplantae</taxon>
        <taxon>Streptophyta</taxon>
        <taxon>Embryophyta</taxon>
        <taxon>Tracheophyta</taxon>
        <taxon>Spermatophyta</taxon>
        <taxon>Magnoliopsida</taxon>
        <taxon>eudicotyledons</taxon>
        <taxon>Gunneridae</taxon>
        <taxon>Pentapetalae</taxon>
        <taxon>rosids</taxon>
        <taxon>malvids</taxon>
        <taxon>Malvales</taxon>
        <taxon>Malvaceae</taxon>
        <taxon>Malvoideae</taxon>
        <taxon>Gossypium</taxon>
    </lineage>
</organism>
<dbReference type="EMBL" id="JABEZW010219130">
    <property type="protein sequence ID" value="MBA0785531.1"/>
    <property type="molecule type" value="Genomic_DNA"/>
</dbReference>
<sequence>MSWKKMLGKVLPNAMLKAKPNIESRIRILKRDWSIVYDMLNGKNNSGFGWDKHRQLVVAEDASHKEVGQFKHCSFPYYDQLTAIYAKDRATGKDAQTTSDVIEEINVEDVATTNIHKERTGF</sequence>
<evidence type="ECO:0000313" key="3">
    <source>
        <dbReference type="Proteomes" id="UP000593568"/>
    </source>
</evidence>
<name>A0A7J9FK14_9ROSI</name>
<dbReference type="Proteomes" id="UP000593568">
    <property type="component" value="Unassembled WGS sequence"/>
</dbReference>
<evidence type="ECO:0000259" key="1">
    <source>
        <dbReference type="Pfam" id="PF12776"/>
    </source>
</evidence>
<comment type="caution">
    <text evidence="2">The sequence shown here is derived from an EMBL/GenBank/DDBJ whole genome shotgun (WGS) entry which is preliminary data.</text>
</comment>